<dbReference type="GO" id="GO:0043240">
    <property type="term" value="C:Fanconi anaemia nuclear complex"/>
    <property type="evidence" value="ECO:0007669"/>
    <property type="project" value="InterPro"/>
</dbReference>
<dbReference type="EMBL" id="CAKKTJ010000038">
    <property type="protein sequence ID" value="CAH0473354.1"/>
    <property type="molecule type" value="Genomic_DNA"/>
</dbReference>
<dbReference type="GO" id="GO:0036297">
    <property type="term" value="P:interstrand cross-link repair"/>
    <property type="evidence" value="ECO:0007669"/>
    <property type="project" value="InterPro"/>
</dbReference>
<evidence type="ECO:0000256" key="2">
    <source>
        <dbReference type="SAM" id="SignalP"/>
    </source>
</evidence>
<dbReference type="AlphaFoldDB" id="A0AAU9KLW2"/>
<dbReference type="Proteomes" id="UP001160483">
    <property type="component" value="Unassembled WGS sequence"/>
</dbReference>
<gene>
    <name evidence="3" type="ORF">PBS003_LOCUS258</name>
</gene>
<dbReference type="PANTHER" id="PTHR32094">
    <property type="entry name" value="FANCONI ANEMIA GROUP E PROTEIN"/>
    <property type="match status" value="1"/>
</dbReference>
<keyword evidence="2" id="KW-0732">Signal</keyword>
<comment type="caution">
    <text evidence="3">The sequence shown here is derived from an EMBL/GenBank/DDBJ whole genome shotgun (WGS) entry which is preliminary data.</text>
</comment>
<dbReference type="Gene3D" id="1.25.40.480">
    <property type="match status" value="1"/>
</dbReference>
<proteinExistence type="predicted"/>
<protein>
    <recommendedName>
        <fullName evidence="5">Fanconi Anaemia group E protein C-terminal domain-containing protein</fullName>
    </recommendedName>
</protein>
<evidence type="ECO:0008006" key="5">
    <source>
        <dbReference type="Google" id="ProtNLM"/>
    </source>
</evidence>
<evidence type="ECO:0000256" key="1">
    <source>
        <dbReference type="SAM" id="MobiDB-lite"/>
    </source>
</evidence>
<dbReference type="PANTHER" id="PTHR32094:SF5">
    <property type="entry name" value="FANCONI ANEMIA GROUP E PROTEIN"/>
    <property type="match status" value="1"/>
</dbReference>
<name>A0AAU9KLW2_9STRA</name>
<feature type="chain" id="PRO_5043549594" description="Fanconi Anaemia group E protein C-terminal domain-containing protein" evidence="2">
    <location>
        <begin position="20"/>
        <end position="520"/>
    </location>
</feature>
<sequence length="520" mass="58062">MVAHLHFLVFLAQSKGAIGVHRYLEEHHQQVPNILQELSATVVLRDDREEESNRSSNGHSNDKAVEDVGIGMEQLPLRAQREIWSALASNASRNEAAVVNLARAFLRATAQPRRHENDAVCISLARIVLSQVTGEQESEETHGSTSAFRRRMRRLTLGQVQFPLLLNRNDDVQLVDRQGMSLSSMAMQSPARLNKRYREKVSEDPWPCKTEQNIRENTPTPTLFATKLQERPLLTKEMEDRASGLSKLLAQLPRFDADATIDDVATRTFDMLAEVVNDVHTTYAANEQSFQYLCKLLRMDSTSDEVLARITSALVDANWSSRYAAIFLETTVLPKIRAADSVISRVLLQTALRFGSVYTRTLLDSLLLPLLLGDKDTMIGPAQAEAITRILRSSDTVPTDQLNEFVLAALTVKNENNSTPHLFSNESALLVFQNILNTKPALSALTVEKFVGACEAVLERPEAEQLRGSLKFATVVFTLISKYPQQCASHVEILETIATQLTSIMAKTTLRSLQKLKNDK</sequence>
<evidence type="ECO:0000313" key="3">
    <source>
        <dbReference type="EMBL" id="CAH0473354.1"/>
    </source>
</evidence>
<reference evidence="3" key="1">
    <citation type="submission" date="2021-11" db="EMBL/GenBank/DDBJ databases">
        <authorList>
            <person name="Islam A."/>
            <person name="Islam S."/>
            <person name="Flora M.S."/>
            <person name="Rahman M."/>
            <person name="Ziaur R.M."/>
            <person name="Epstein J.H."/>
            <person name="Hassan M."/>
            <person name="Klassen M."/>
            <person name="Woodard K."/>
            <person name="Webb A."/>
            <person name="Webby R.J."/>
            <person name="El Zowalaty M.E."/>
        </authorList>
    </citation>
    <scope>NUCLEOTIDE SEQUENCE</scope>
    <source>
        <strain evidence="3">Pbs3</strain>
    </source>
</reference>
<organism evidence="3 4">
    <name type="scientific">Peronospora belbahrii</name>
    <dbReference type="NCBI Taxonomy" id="622444"/>
    <lineage>
        <taxon>Eukaryota</taxon>
        <taxon>Sar</taxon>
        <taxon>Stramenopiles</taxon>
        <taxon>Oomycota</taxon>
        <taxon>Peronosporomycetes</taxon>
        <taxon>Peronosporales</taxon>
        <taxon>Peronosporaceae</taxon>
        <taxon>Peronospora</taxon>
    </lineage>
</organism>
<evidence type="ECO:0000313" key="4">
    <source>
        <dbReference type="Proteomes" id="UP001160483"/>
    </source>
</evidence>
<dbReference type="InterPro" id="IPR039685">
    <property type="entry name" value="FANCE"/>
</dbReference>
<feature type="signal peptide" evidence="2">
    <location>
        <begin position="1"/>
        <end position="19"/>
    </location>
</feature>
<accession>A0AAU9KLW2</accession>
<feature type="region of interest" description="Disordered" evidence="1">
    <location>
        <begin position="46"/>
        <end position="65"/>
    </location>
</feature>